<dbReference type="EMBL" id="JAAOCD010000001">
    <property type="protein sequence ID" value="NHK97630.1"/>
    <property type="molecule type" value="Genomic_DNA"/>
</dbReference>
<sequence length="163" mass="17827">MNPAPNSILLVCMGNICRSPTAEGVLRAKLEAAGLAKRLRVDSAGTHGYHAGEAPDPRAVRHAAARGYDLARLRARKVEREDFSRFDWILAMDEDNLARLRQIAPDDARADLGLLMEHALQHAGVREVPDPYYGSAAGFERVLDLVEDACDGIVARLLRAQST</sequence>
<dbReference type="SMART" id="SM00226">
    <property type="entry name" value="LMWPc"/>
    <property type="match status" value="1"/>
</dbReference>
<dbReference type="CDD" id="cd16343">
    <property type="entry name" value="LMWPTP"/>
    <property type="match status" value="1"/>
</dbReference>
<dbReference type="PRINTS" id="PR00719">
    <property type="entry name" value="LMWPTPASE"/>
</dbReference>
<keyword evidence="3" id="KW-0378">Hydrolase</keyword>
<dbReference type="PANTHER" id="PTHR11717:SF7">
    <property type="entry name" value="LOW MOLECULAR WEIGHT PHOSPHOTYROSINE PROTEIN PHOSPHATASE"/>
    <property type="match status" value="1"/>
</dbReference>
<evidence type="ECO:0000256" key="2">
    <source>
        <dbReference type="ARBA" id="ARBA00013064"/>
    </source>
</evidence>
<protein>
    <recommendedName>
        <fullName evidence="2">protein-tyrosine-phosphatase</fullName>
        <ecNumber evidence="2">3.1.3.48</ecNumber>
    </recommendedName>
</protein>
<dbReference type="Pfam" id="PF01451">
    <property type="entry name" value="LMWPc"/>
    <property type="match status" value="1"/>
</dbReference>
<organism evidence="6 7">
    <name type="scientific">Rubrivivax benzoatilyticus</name>
    <dbReference type="NCBI Taxonomy" id="316997"/>
    <lineage>
        <taxon>Bacteria</taxon>
        <taxon>Pseudomonadati</taxon>
        <taxon>Pseudomonadota</taxon>
        <taxon>Betaproteobacteria</taxon>
        <taxon>Burkholderiales</taxon>
        <taxon>Sphaerotilaceae</taxon>
        <taxon>Rubrivivax</taxon>
    </lineage>
</organism>
<dbReference type="EC" id="3.1.3.48" evidence="2"/>
<accession>A0ABX0HTK4</accession>
<evidence type="ECO:0000256" key="3">
    <source>
        <dbReference type="ARBA" id="ARBA00022801"/>
    </source>
</evidence>
<dbReference type="InterPro" id="IPR050438">
    <property type="entry name" value="LMW_PTPase"/>
</dbReference>
<keyword evidence="4" id="KW-0904">Protein phosphatase</keyword>
<evidence type="ECO:0000259" key="5">
    <source>
        <dbReference type="SMART" id="SM00226"/>
    </source>
</evidence>
<evidence type="ECO:0000256" key="1">
    <source>
        <dbReference type="ARBA" id="ARBA00011063"/>
    </source>
</evidence>
<dbReference type="InterPro" id="IPR017867">
    <property type="entry name" value="Tyr_phospatase_low_mol_wt"/>
</dbReference>
<keyword evidence="7" id="KW-1185">Reference proteome</keyword>
<name>A0ABX0HTK4_9BURK</name>
<dbReference type="PANTHER" id="PTHR11717">
    <property type="entry name" value="LOW MOLECULAR WEIGHT PROTEIN TYROSINE PHOSPHATASE"/>
    <property type="match status" value="1"/>
</dbReference>
<dbReference type="InterPro" id="IPR036196">
    <property type="entry name" value="Ptyr_pPase_sf"/>
</dbReference>
<dbReference type="Proteomes" id="UP000802098">
    <property type="component" value="Unassembled WGS sequence"/>
</dbReference>
<evidence type="ECO:0000313" key="6">
    <source>
        <dbReference type="EMBL" id="NHK97630.1"/>
    </source>
</evidence>
<evidence type="ECO:0000313" key="7">
    <source>
        <dbReference type="Proteomes" id="UP000802098"/>
    </source>
</evidence>
<dbReference type="InterPro" id="IPR023485">
    <property type="entry name" value="Ptyr_pPase"/>
</dbReference>
<dbReference type="Gene3D" id="3.40.50.2300">
    <property type="match status" value="1"/>
</dbReference>
<evidence type="ECO:0000256" key="4">
    <source>
        <dbReference type="ARBA" id="ARBA00022912"/>
    </source>
</evidence>
<comment type="similarity">
    <text evidence="1">Belongs to the low molecular weight phosphotyrosine protein phosphatase family.</text>
</comment>
<comment type="caution">
    <text evidence="6">The sequence shown here is derived from an EMBL/GenBank/DDBJ whole genome shotgun (WGS) entry which is preliminary data.</text>
</comment>
<feature type="domain" description="Phosphotyrosine protein phosphatase I" evidence="5">
    <location>
        <begin position="6"/>
        <end position="156"/>
    </location>
</feature>
<proteinExistence type="inferred from homology"/>
<dbReference type="SUPFAM" id="SSF52788">
    <property type="entry name" value="Phosphotyrosine protein phosphatases I"/>
    <property type="match status" value="1"/>
</dbReference>
<dbReference type="RefSeq" id="WP_009857730.1">
    <property type="nucleotide sequence ID" value="NZ_JAAOCD010000001.1"/>
</dbReference>
<reference evidence="6 7" key="1">
    <citation type="submission" date="2020-03" db="EMBL/GenBank/DDBJ databases">
        <title>Rubrivivax benzoatilyticus JA2 (sequenced after 10 years sub-culturing).</title>
        <authorList>
            <person name="Gupta D."/>
            <person name="Chintalapati S."/>
            <person name="Chintalapati V.R."/>
        </authorList>
    </citation>
    <scope>NUCLEOTIDE SEQUENCE [LARGE SCALE GENOMIC DNA]</scope>
    <source>
        <strain evidence="6 7">JA2-Mal</strain>
    </source>
</reference>
<gene>
    <name evidence="6" type="ORF">G7087_04515</name>
</gene>